<dbReference type="InterPro" id="IPR029068">
    <property type="entry name" value="Glyas_Bleomycin-R_OHBP_Dase"/>
</dbReference>
<organism evidence="2 3">
    <name type="scientific">Alteromonas lipolytica</name>
    <dbReference type="NCBI Taxonomy" id="1856405"/>
    <lineage>
        <taxon>Bacteria</taxon>
        <taxon>Pseudomonadati</taxon>
        <taxon>Pseudomonadota</taxon>
        <taxon>Gammaproteobacteria</taxon>
        <taxon>Alteromonadales</taxon>
        <taxon>Alteromonadaceae</taxon>
        <taxon>Alteromonas/Salinimonas group</taxon>
        <taxon>Alteromonas</taxon>
    </lineage>
</organism>
<comment type="caution">
    <text evidence="2">The sequence shown here is derived from an EMBL/GenBank/DDBJ whole genome shotgun (WGS) entry which is preliminary data.</text>
</comment>
<dbReference type="PANTHER" id="PTHR36437">
    <property type="entry name" value="GLYOXALASE/BLEOMYCIN RESISTANCE PROTEIN/DIOXYGENASE"/>
    <property type="match status" value="1"/>
</dbReference>
<evidence type="ECO:0000313" key="2">
    <source>
        <dbReference type="EMBL" id="OFI36179.1"/>
    </source>
</evidence>
<name>A0A1E8FJQ9_9ALTE</name>
<dbReference type="SUPFAM" id="SSF54593">
    <property type="entry name" value="Glyoxalase/Bleomycin resistance protein/Dihydroxybiphenyl dioxygenase"/>
    <property type="match status" value="1"/>
</dbReference>
<dbReference type="Proteomes" id="UP000176037">
    <property type="component" value="Unassembled WGS sequence"/>
</dbReference>
<feature type="domain" description="VOC" evidence="1">
    <location>
        <begin position="7"/>
        <end position="131"/>
    </location>
</feature>
<sequence length="135" mass="15442">MTERIQSLNAVSVLVKNYDEAITFFTEVLNFELIANEEYKKGLRWVLLHPPGLSSTGIMLHLAKTTMDKVAVGNQAGDQVLFVLQTNDFWRDYEFMLSKGVKFTETPRDEAYGTVAIFKDLYGNKWDLLQVKDAE</sequence>
<dbReference type="RefSeq" id="WP_070174586.1">
    <property type="nucleotide sequence ID" value="NZ_BMJR01000007.1"/>
</dbReference>
<protein>
    <submittedName>
        <fullName evidence="2">Glyoxalase</fullName>
    </submittedName>
</protein>
<keyword evidence="3" id="KW-1185">Reference proteome</keyword>
<accession>A0A1E8FJQ9</accession>
<dbReference type="AlphaFoldDB" id="A0A1E8FJQ9"/>
<dbReference type="InterPro" id="IPR037523">
    <property type="entry name" value="VOC_core"/>
</dbReference>
<evidence type="ECO:0000259" key="1">
    <source>
        <dbReference type="PROSITE" id="PS51819"/>
    </source>
</evidence>
<dbReference type="EMBL" id="MJIC01000002">
    <property type="protein sequence ID" value="OFI36179.1"/>
    <property type="molecule type" value="Genomic_DNA"/>
</dbReference>
<dbReference type="InterPro" id="IPR004360">
    <property type="entry name" value="Glyas_Fos-R_dOase_dom"/>
</dbReference>
<dbReference type="OrthoDB" id="9794917at2"/>
<proteinExistence type="predicted"/>
<dbReference type="Gene3D" id="3.10.180.10">
    <property type="entry name" value="2,3-Dihydroxybiphenyl 1,2-Dioxygenase, domain 1"/>
    <property type="match status" value="1"/>
</dbReference>
<gene>
    <name evidence="2" type="ORF">BFC17_08620</name>
</gene>
<dbReference type="PROSITE" id="PS51819">
    <property type="entry name" value="VOC"/>
    <property type="match status" value="1"/>
</dbReference>
<reference evidence="2 3" key="1">
    <citation type="submission" date="2016-09" db="EMBL/GenBank/DDBJ databases">
        <title>Alteromonas lipolytica, a new species isolated from sea water.</title>
        <authorList>
            <person name="Wu Y.-H."/>
            <person name="Cheng H."/>
            <person name="Xu X.-W."/>
        </authorList>
    </citation>
    <scope>NUCLEOTIDE SEQUENCE [LARGE SCALE GENOMIC DNA]</scope>
    <source>
        <strain evidence="2 3">JW12</strain>
    </source>
</reference>
<dbReference type="PANTHER" id="PTHR36437:SF2">
    <property type="entry name" value="GLYOXALASE_BLEOMYCIN RESISTANCE PROTEIN_DIOXYGENASE"/>
    <property type="match status" value="1"/>
</dbReference>
<evidence type="ECO:0000313" key="3">
    <source>
        <dbReference type="Proteomes" id="UP000176037"/>
    </source>
</evidence>
<dbReference type="Pfam" id="PF00903">
    <property type="entry name" value="Glyoxalase"/>
    <property type="match status" value="1"/>
</dbReference>
<dbReference type="STRING" id="1856405.BFC17_08620"/>